<comment type="caution">
    <text evidence="2">The sequence shown here is derived from an EMBL/GenBank/DDBJ whole genome shotgun (WGS) entry which is preliminary data.</text>
</comment>
<keyword evidence="1" id="KW-0175">Coiled coil</keyword>
<sequence length="374" mass="44929">MRKLSPIYNEEESRSTFDTFFKPFENLIYTELEKINTEIGEITEHKVEQSLQSSNNYELYRMLVKLKSDFTYYKFKYDIHDISLNDLDSKKNIYFSKVKNHFYLKNVKTLTTEHVIHSTLLEIRAMLVFDLTFRISFSVLKQNLEKEFDKKIDISIDNFEFLFYYLFEELKIKLSGKEEFYKIQLSRLEENLKATNEEIELLQQKNQILFEEKLDAKSEYRKLEYKNSIIPNLHFQNFIIKLEYADFRPLYGMIAEWNLFLYPDGNSVTLTHLIYLFDETNMEHGLYPLVTNFVNSTISIEEFGLFLYQLKNKLVKPIHLRSYNNWIITHFKVNSKQGKEVTDLSRYIKPYKKQVENEQMTDYLSQFLSVIGIN</sequence>
<dbReference type="EMBL" id="BBNT01000002">
    <property type="protein sequence ID" value="GAL74330.1"/>
    <property type="molecule type" value="Genomic_DNA"/>
</dbReference>
<evidence type="ECO:0000313" key="2">
    <source>
        <dbReference type="EMBL" id="GAL74330.1"/>
    </source>
</evidence>
<protein>
    <submittedName>
        <fullName evidence="2">Uncharacterized protein</fullName>
    </submittedName>
</protein>
<proteinExistence type="predicted"/>
<accession>A0A090WBE3</accession>
<dbReference type="Proteomes" id="UP000029647">
    <property type="component" value="Unassembled WGS sequence"/>
</dbReference>
<feature type="coiled-coil region" evidence="1">
    <location>
        <begin position="178"/>
        <end position="219"/>
    </location>
</feature>
<name>A0A090WBE3_NONUL</name>
<organism evidence="2 3">
    <name type="scientific">Nonlabens ulvanivorans</name>
    <name type="common">Persicivirga ulvanivorans</name>
    <dbReference type="NCBI Taxonomy" id="906888"/>
    <lineage>
        <taxon>Bacteria</taxon>
        <taxon>Pseudomonadati</taxon>
        <taxon>Bacteroidota</taxon>
        <taxon>Flavobacteriia</taxon>
        <taxon>Flavobacteriales</taxon>
        <taxon>Flavobacteriaceae</taxon>
        <taxon>Nonlabens</taxon>
    </lineage>
</organism>
<evidence type="ECO:0000313" key="3">
    <source>
        <dbReference type="Proteomes" id="UP000029647"/>
    </source>
</evidence>
<dbReference type="AlphaFoldDB" id="A0A090WBE3"/>
<evidence type="ECO:0000256" key="1">
    <source>
        <dbReference type="SAM" id="Coils"/>
    </source>
</evidence>
<reference evidence="2 3" key="1">
    <citation type="journal article" date="2014" name="Genome Announc.">
        <title>Draft Genome Sequences of Marine Flavobacterium Nonlabens Strains NR17, NR24, NR27, NR32, NR33, and Ara13.</title>
        <authorList>
            <person name="Nakanishi M."/>
            <person name="Meirelles P."/>
            <person name="Suzuki R."/>
            <person name="Takatani N."/>
            <person name="Mino S."/>
            <person name="Suda W."/>
            <person name="Oshima K."/>
            <person name="Hattori M."/>
            <person name="Ohkuma M."/>
            <person name="Hosokawa M."/>
            <person name="Miyashita K."/>
            <person name="Thompson F.L."/>
            <person name="Niwa A."/>
            <person name="Sawabe T."/>
            <person name="Sawabe T."/>
        </authorList>
    </citation>
    <scope>NUCLEOTIDE SEQUENCE [LARGE SCALE GENOMIC DNA]</scope>
    <source>
        <strain evidence="3">JCM19275</strain>
    </source>
</reference>
<gene>
    <name evidence="2" type="ORF">JCM19275_3185</name>
</gene>